<dbReference type="Pfam" id="PF14997">
    <property type="entry name" value="CECR6_TMEM121"/>
    <property type="match status" value="1"/>
</dbReference>
<feature type="transmembrane region" description="Helical" evidence="3">
    <location>
        <begin position="102"/>
        <end position="122"/>
    </location>
</feature>
<keyword evidence="3" id="KW-0472">Membrane</keyword>
<evidence type="ECO:0000256" key="2">
    <source>
        <dbReference type="SAM" id="MobiDB-lite"/>
    </source>
</evidence>
<keyword evidence="5" id="KW-1185">Reference proteome</keyword>
<feature type="transmembrane region" description="Helical" evidence="3">
    <location>
        <begin position="483"/>
        <end position="502"/>
    </location>
</feature>
<evidence type="ECO:0008006" key="6">
    <source>
        <dbReference type="Google" id="ProtNLM"/>
    </source>
</evidence>
<dbReference type="OMA" id="QFIGYII"/>
<keyword evidence="3" id="KW-1133">Transmembrane helix</keyword>
<dbReference type="EMBL" id="DS989726">
    <property type="protein sequence ID" value="EEA04859.1"/>
    <property type="molecule type" value="Genomic_DNA"/>
</dbReference>
<dbReference type="eggNOG" id="ENOG502SF5D">
    <property type="taxonomic scope" value="Eukaryota"/>
</dbReference>
<dbReference type="RefSeq" id="XP_002139208.1">
    <property type="nucleotide sequence ID" value="XM_002139172.1"/>
</dbReference>
<sequence>MVLKFSNVSLALAASLFVTQATLIYLWMYKYSLLFLIFLIGDGLLLLNFLLRRHENNSATAGGLQWFWYSLVLTLKTIFLVWYKPDELSMNMSLKYSLPYPIFPTSVFPIILFITPAIYILLSFRAAPQLYGSPIYVLSTEGLLHSDLVTHVLLDLIDIVVQIQHEQYPISVIINSPWIYLYAGMILIIVLFFHGLSFPTSGSGEYTPFYHKGGDVYIVRKHAALVGIFLVDIPLLILRIYIWLTFPVIPGFNPWIMKNLLFIPLQIVRLNQCRLAEKERSKNSQRASFFDDLGISREDTQSNPPIIPATRGMPQLHIGRSKTMDLRNPSLELVTPGINMNFDNTSINTLKPDHSQQTMNLHSYQRSLSNILFRQKASKTTVEPLNNSLLINNQVPKDGPIPPETTREVKESFSQPDIRSKEINNEIMDIIKDVKINRKIPPYGFSIKVILKQIFYIFQRSGQSAYLACFLDNSLELSQFQNIRLSLAFIIPLISQIIIVILCRNTNSQDPQSQCYSTWFFPYLSNAKHSNTAPCSAGYIGIVLINAIGYIILWYGTCGVVEIIGGAFYQMVILNSFFFVVHTIRNSTYIDPYLSRNGIDVAYILVLLCMCPAALLLLFNYFPLSSAFLGRKFLRFASPIGKKQWLHNNAPSPNTPNQPNIGLNNKRISRGYTNEHCREDELGFISTGSVLLLLNCRYGLAPVSLNELLIGPDTIKGIRLTDILLGILYRDILFLLVTRGTMLCMCFTWFSLASFLAHILITLIYGITAHTIRLLSLRRYELKILFQQVLKEITYGENTQPYNQLVPNFLTNTLGTQGLRRNKVINEEWRSTLTSSNILQPQIIKEPTKDNFPTIQSIAQISQPFISASDIIKKYWESGFFSSPGNIVLPSALGSIPL</sequence>
<evidence type="ECO:0000256" key="3">
    <source>
        <dbReference type="SAM" id="Phobius"/>
    </source>
</evidence>
<evidence type="ECO:0000313" key="4">
    <source>
        <dbReference type="EMBL" id="EEA04859.1"/>
    </source>
</evidence>
<proteinExistence type="inferred from homology"/>
<keyword evidence="3" id="KW-0812">Transmembrane</keyword>
<feature type="transmembrane region" description="Helical" evidence="3">
    <location>
        <begin position="756"/>
        <end position="775"/>
    </location>
</feature>
<dbReference type="GeneID" id="6994592"/>
<dbReference type="OrthoDB" id="391274at2759"/>
<dbReference type="VEuPathDB" id="CryptoDB:CMU_039260"/>
<feature type="transmembrane region" description="Helical" evidence="3">
    <location>
        <begin position="601"/>
        <end position="622"/>
    </location>
</feature>
<evidence type="ECO:0000313" key="5">
    <source>
        <dbReference type="Proteomes" id="UP000001460"/>
    </source>
</evidence>
<feature type="region of interest" description="Disordered" evidence="2">
    <location>
        <begin position="393"/>
        <end position="415"/>
    </location>
</feature>
<name>B6A9G8_CRYMR</name>
<organism evidence="4 5">
    <name type="scientific">Cryptosporidium muris (strain RN66)</name>
    <dbReference type="NCBI Taxonomy" id="441375"/>
    <lineage>
        <taxon>Eukaryota</taxon>
        <taxon>Sar</taxon>
        <taxon>Alveolata</taxon>
        <taxon>Apicomplexa</taxon>
        <taxon>Conoidasida</taxon>
        <taxon>Coccidia</taxon>
        <taxon>Eucoccidiorida</taxon>
        <taxon>Eimeriorina</taxon>
        <taxon>Cryptosporidiidae</taxon>
        <taxon>Cryptosporidium</taxon>
    </lineage>
</organism>
<dbReference type="InterPro" id="IPR032776">
    <property type="entry name" value="CECR6/TMEM121"/>
</dbReference>
<comment type="similarity">
    <text evidence="1">Belongs to the TMEM121 family.</text>
</comment>
<evidence type="ECO:0000256" key="1">
    <source>
        <dbReference type="ARBA" id="ARBA00007711"/>
    </source>
</evidence>
<dbReference type="Proteomes" id="UP000001460">
    <property type="component" value="Unassembled WGS sequence"/>
</dbReference>
<feature type="transmembrane region" description="Helical" evidence="3">
    <location>
        <begin position="63"/>
        <end position="82"/>
    </location>
</feature>
<feature type="transmembrane region" description="Helical" evidence="3">
    <location>
        <begin position="179"/>
        <end position="202"/>
    </location>
</feature>
<accession>B6A9G8</accession>
<feature type="transmembrane region" description="Helical" evidence="3">
    <location>
        <begin position="31"/>
        <end position="51"/>
    </location>
</feature>
<protein>
    <recommendedName>
        <fullName evidence="6">Transmembrane protein</fullName>
    </recommendedName>
</protein>
<feature type="transmembrane region" description="Helical" evidence="3">
    <location>
        <begin position="537"/>
        <end position="556"/>
    </location>
</feature>
<dbReference type="AlphaFoldDB" id="B6A9G8"/>
<reference evidence="4" key="1">
    <citation type="submission" date="2008-06" db="EMBL/GenBank/DDBJ databases">
        <authorList>
            <person name="Lorenzi H."/>
            <person name="Inman J."/>
            <person name="Miller J."/>
            <person name="Schobel S."/>
            <person name="Amedeo P."/>
            <person name="Caler E.V."/>
            <person name="da Silva J."/>
        </authorList>
    </citation>
    <scope>NUCLEOTIDE SEQUENCE [LARGE SCALE GENOMIC DNA]</scope>
    <source>
        <strain evidence="4">RN66</strain>
    </source>
</reference>
<feature type="transmembrane region" description="Helical" evidence="3">
    <location>
        <begin position="563"/>
        <end position="581"/>
    </location>
</feature>
<gene>
    <name evidence="4" type="ORF">CMU_039260</name>
</gene>